<dbReference type="RefSeq" id="WP_034245165.1">
    <property type="nucleotide sequence ID" value="NZ_AQRA01000008.1"/>
</dbReference>
<dbReference type="AlphaFoldDB" id="A0A023BRC9"/>
<dbReference type="STRING" id="1317122.ATO12_24030"/>
<dbReference type="InterPro" id="IPR025411">
    <property type="entry name" value="DUF4136"/>
</dbReference>
<evidence type="ECO:0000256" key="1">
    <source>
        <dbReference type="SAM" id="SignalP"/>
    </source>
</evidence>
<dbReference type="Pfam" id="PF13590">
    <property type="entry name" value="DUF4136"/>
    <property type="match status" value="1"/>
</dbReference>
<proteinExistence type="predicted"/>
<dbReference type="EMBL" id="AQRA01000008">
    <property type="protein sequence ID" value="EZH72521.1"/>
    <property type="molecule type" value="Genomic_DNA"/>
</dbReference>
<dbReference type="PROSITE" id="PS51257">
    <property type="entry name" value="PROKAR_LIPOPROTEIN"/>
    <property type="match status" value="1"/>
</dbReference>
<reference evidence="3 4" key="1">
    <citation type="submission" date="2014-04" db="EMBL/GenBank/DDBJ databases">
        <title>Aquimarina sp. 22II-S11-z7 Genome Sequencing.</title>
        <authorList>
            <person name="Lai Q."/>
        </authorList>
    </citation>
    <scope>NUCLEOTIDE SEQUENCE [LARGE SCALE GENOMIC DNA]</scope>
    <source>
        <strain evidence="3 4">22II-S11-z7</strain>
    </source>
</reference>
<evidence type="ECO:0000313" key="3">
    <source>
        <dbReference type="EMBL" id="EZH72521.1"/>
    </source>
</evidence>
<organism evidence="3 4">
    <name type="scientific">Aquimarina atlantica</name>
    <dbReference type="NCBI Taxonomy" id="1317122"/>
    <lineage>
        <taxon>Bacteria</taxon>
        <taxon>Pseudomonadati</taxon>
        <taxon>Bacteroidota</taxon>
        <taxon>Flavobacteriia</taxon>
        <taxon>Flavobacteriales</taxon>
        <taxon>Flavobacteriaceae</taxon>
        <taxon>Aquimarina</taxon>
    </lineage>
</organism>
<sequence>MKRAGLFFFLVLLISCGTTHTIYDFDEQQDFSIYKTYAFYPEMNSGLNDLDQKRLLMVTETVMKSKGFTKSETPDIYMNFKAIMSKTRSRNSIGVGVGSGSGGVSIGVGGSIPIGGPETFLELTIDFVDVKKDELVWQAIAERRFYPNASPDVRTNFFQKIIEKSLVKYPPKHKE</sequence>
<comment type="caution">
    <text evidence="3">The sequence shown here is derived from an EMBL/GenBank/DDBJ whole genome shotgun (WGS) entry which is preliminary data.</text>
</comment>
<evidence type="ECO:0000259" key="2">
    <source>
        <dbReference type="Pfam" id="PF13590"/>
    </source>
</evidence>
<dbReference type="Gene3D" id="3.30.160.670">
    <property type="match status" value="1"/>
</dbReference>
<keyword evidence="4" id="KW-1185">Reference proteome</keyword>
<accession>A0A023BRC9</accession>
<feature type="signal peptide" evidence="1">
    <location>
        <begin position="1"/>
        <end position="21"/>
    </location>
</feature>
<name>A0A023BRC9_9FLAO</name>
<gene>
    <name evidence="3" type="ORF">ATO12_24030</name>
</gene>
<feature type="chain" id="PRO_5001517219" description="DUF4136 domain-containing protein" evidence="1">
    <location>
        <begin position="22"/>
        <end position="175"/>
    </location>
</feature>
<keyword evidence="1" id="KW-0732">Signal</keyword>
<feature type="domain" description="DUF4136" evidence="2">
    <location>
        <begin position="23"/>
        <end position="171"/>
    </location>
</feature>
<dbReference type="OrthoDB" id="1430233at2"/>
<dbReference type="eggNOG" id="ENOG5031G7J">
    <property type="taxonomic scope" value="Bacteria"/>
</dbReference>
<protein>
    <recommendedName>
        <fullName evidence="2">DUF4136 domain-containing protein</fullName>
    </recommendedName>
</protein>
<evidence type="ECO:0000313" key="4">
    <source>
        <dbReference type="Proteomes" id="UP000023541"/>
    </source>
</evidence>
<dbReference type="Proteomes" id="UP000023541">
    <property type="component" value="Unassembled WGS sequence"/>
</dbReference>